<dbReference type="EMBL" id="CANHGI010000002">
    <property type="protein sequence ID" value="CAI5443449.1"/>
    <property type="molecule type" value="Genomic_DNA"/>
</dbReference>
<sequence length="77" mass="9087">MFQTRQSTNNNKKWKYLPWFESWMLNERIIPATWNVLTHLDLTSMQSLVIMELPVNVWKDLSIDLSVLISKIGNNHG</sequence>
<comment type="caution">
    <text evidence="1">The sequence shown here is derived from an EMBL/GenBank/DDBJ whole genome shotgun (WGS) entry which is preliminary data.</text>
</comment>
<gene>
    <name evidence="1" type="ORF">CAMP_LOCUS6086</name>
</gene>
<keyword evidence="2" id="KW-1185">Reference proteome</keyword>
<dbReference type="AlphaFoldDB" id="A0A9P1IDY0"/>
<reference evidence="1" key="1">
    <citation type="submission" date="2022-11" db="EMBL/GenBank/DDBJ databases">
        <authorList>
            <person name="Kikuchi T."/>
        </authorList>
    </citation>
    <scope>NUCLEOTIDE SEQUENCE</scope>
    <source>
        <strain evidence="1">PS1010</strain>
    </source>
</reference>
<evidence type="ECO:0000313" key="1">
    <source>
        <dbReference type="EMBL" id="CAI5443449.1"/>
    </source>
</evidence>
<organism evidence="1 2">
    <name type="scientific">Caenorhabditis angaria</name>
    <dbReference type="NCBI Taxonomy" id="860376"/>
    <lineage>
        <taxon>Eukaryota</taxon>
        <taxon>Metazoa</taxon>
        <taxon>Ecdysozoa</taxon>
        <taxon>Nematoda</taxon>
        <taxon>Chromadorea</taxon>
        <taxon>Rhabditida</taxon>
        <taxon>Rhabditina</taxon>
        <taxon>Rhabditomorpha</taxon>
        <taxon>Rhabditoidea</taxon>
        <taxon>Rhabditidae</taxon>
        <taxon>Peloderinae</taxon>
        <taxon>Caenorhabditis</taxon>
    </lineage>
</organism>
<dbReference type="Proteomes" id="UP001152747">
    <property type="component" value="Unassembled WGS sequence"/>
</dbReference>
<name>A0A9P1IDY0_9PELO</name>
<proteinExistence type="predicted"/>
<accession>A0A9P1IDY0</accession>
<evidence type="ECO:0000313" key="2">
    <source>
        <dbReference type="Proteomes" id="UP001152747"/>
    </source>
</evidence>
<protein>
    <submittedName>
        <fullName evidence="1">Uncharacterized protein</fullName>
    </submittedName>
</protein>